<dbReference type="InterPro" id="IPR039357">
    <property type="entry name" value="SRD5A/TECR"/>
</dbReference>
<keyword evidence="11 17" id="KW-0472">Membrane</keyword>
<proteinExistence type="predicted"/>
<sequence length="254" mass="29603">MSIELFHQILIGFSAVGLIVFIALFFVKAGYGMFRTAQWGFSIPNKIGWLLMEAPVFFVMLILWLQSDRSVLSVPFLFFLLFELHYFQRSFVFPFLMKGKSRMPVAIMLMGVVFNLLNGYIQGEWLFFLAPEELYSSAYLCRINCWIGIIVFFLGMGINWHSDYVIRHLRQPGDTRHYLPQKGLYHWVTSGNYFGELLEWTGFAVATASPAAWVFVWWTFANLAPRAYAIRQKYREEFGVEAVGKRKCLIPYIF</sequence>
<name>A0ABT0C304_9BACT</name>
<evidence type="ECO:0000256" key="9">
    <source>
        <dbReference type="ARBA" id="ARBA00023002"/>
    </source>
</evidence>
<evidence type="ECO:0000256" key="1">
    <source>
        <dbReference type="ARBA" id="ARBA00004477"/>
    </source>
</evidence>
<protein>
    <recommendedName>
        <fullName evidence="13">3-oxo-5-alpha-steroid 4-dehydrogenase 1</fullName>
    </recommendedName>
    <alternativeName>
        <fullName evidence="14">SR type 1</fullName>
    </alternativeName>
    <alternativeName>
        <fullName evidence="15">Steroid 5-alpha-reductase 1</fullName>
    </alternativeName>
</protein>
<comment type="caution">
    <text evidence="19">The sequence shown here is derived from an EMBL/GenBank/DDBJ whole genome shotgun (WGS) entry which is preliminary data.</text>
</comment>
<organism evidence="19 20">
    <name type="scientific">Parabacteroides faecalis</name>
    <dbReference type="NCBI Taxonomy" id="2924040"/>
    <lineage>
        <taxon>Bacteria</taxon>
        <taxon>Pseudomonadati</taxon>
        <taxon>Bacteroidota</taxon>
        <taxon>Bacteroidia</taxon>
        <taxon>Bacteroidales</taxon>
        <taxon>Tannerellaceae</taxon>
        <taxon>Parabacteroides</taxon>
    </lineage>
</organism>
<feature type="transmembrane region" description="Helical" evidence="17">
    <location>
        <begin position="6"/>
        <end position="27"/>
    </location>
</feature>
<evidence type="ECO:0000313" key="19">
    <source>
        <dbReference type="EMBL" id="MCJ2381399.1"/>
    </source>
</evidence>
<dbReference type="RefSeq" id="WP_243325736.1">
    <property type="nucleotide sequence ID" value="NZ_JAKZMM010000032.1"/>
</dbReference>
<evidence type="ECO:0000256" key="10">
    <source>
        <dbReference type="ARBA" id="ARBA00023098"/>
    </source>
</evidence>
<evidence type="ECO:0000256" key="2">
    <source>
        <dbReference type="ARBA" id="ARBA00004524"/>
    </source>
</evidence>
<dbReference type="PANTHER" id="PTHR10556">
    <property type="entry name" value="3-OXO-5-ALPHA-STEROID 4-DEHYDROGENASE"/>
    <property type="match status" value="1"/>
</dbReference>
<feature type="domain" description="3-oxo-5-alpha-steroid 4-dehydrogenase C-terminal" evidence="18">
    <location>
        <begin position="102"/>
        <end position="254"/>
    </location>
</feature>
<keyword evidence="20" id="KW-1185">Reference proteome</keyword>
<evidence type="ECO:0000313" key="20">
    <source>
        <dbReference type="Proteomes" id="UP001165444"/>
    </source>
</evidence>
<keyword evidence="8 17" id="KW-1133">Transmembrane helix</keyword>
<evidence type="ECO:0000256" key="8">
    <source>
        <dbReference type="ARBA" id="ARBA00022989"/>
    </source>
</evidence>
<dbReference type="PIRSF" id="PIRSF015596">
    <property type="entry name" value="5_alpha-SR2"/>
    <property type="match status" value="1"/>
</dbReference>
<keyword evidence="6" id="KW-0492">Microsome</keyword>
<evidence type="ECO:0000256" key="16">
    <source>
        <dbReference type="ARBA" id="ARBA00049166"/>
    </source>
</evidence>
<dbReference type="Pfam" id="PF02544">
    <property type="entry name" value="Steroid_dh"/>
    <property type="match status" value="1"/>
</dbReference>
<dbReference type="Proteomes" id="UP001165444">
    <property type="component" value="Unassembled WGS sequence"/>
</dbReference>
<dbReference type="PROSITE" id="PS50244">
    <property type="entry name" value="S5A_REDUCTASE"/>
    <property type="match status" value="1"/>
</dbReference>
<keyword evidence="3 17" id="KW-0812">Transmembrane</keyword>
<gene>
    <name evidence="19" type="ORF">MUN53_12395</name>
</gene>
<evidence type="ECO:0000256" key="15">
    <source>
        <dbReference type="ARBA" id="ARBA00042579"/>
    </source>
</evidence>
<evidence type="ECO:0000256" key="11">
    <source>
        <dbReference type="ARBA" id="ARBA00023136"/>
    </source>
</evidence>
<evidence type="ECO:0000256" key="5">
    <source>
        <dbReference type="ARBA" id="ARBA00022824"/>
    </source>
</evidence>
<feature type="transmembrane region" description="Helical" evidence="17">
    <location>
        <begin position="71"/>
        <end position="87"/>
    </location>
</feature>
<dbReference type="Gene3D" id="1.20.120.1630">
    <property type="match status" value="1"/>
</dbReference>
<comment type="catalytic activity">
    <reaction evidence="16">
        <text>androst-4-ene-3,17-dione + NADPH + H(+) = 5alpha-androstan-3,17-dione + NADP(+)</text>
        <dbReference type="Rhea" id="RHEA:50816"/>
        <dbReference type="ChEBI" id="CHEBI:15378"/>
        <dbReference type="ChEBI" id="CHEBI:15994"/>
        <dbReference type="ChEBI" id="CHEBI:16422"/>
        <dbReference type="ChEBI" id="CHEBI:57783"/>
        <dbReference type="ChEBI" id="CHEBI:58349"/>
    </reaction>
    <physiologicalReaction direction="left-to-right" evidence="16">
        <dbReference type="Rhea" id="RHEA:50817"/>
    </physiologicalReaction>
</comment>
<reference evidence="19 20" key="1">
    <citation type="submission" date="2022-03" db="EMBL/GenBank/DDBJ databases">
        <title>Parabacteroides sp. nov. isolated from swine feces.</title>
        <authorList>
            <person name="Bak J.E."/>
        </authorList>
    </citation>
    <scope>NUCLEOTIDE SEQUENCE [LARGE SCALE GENOMIC DNA]</scope>
    <source>
        <strain evidence="19 20">AGMB00274</strain>
    </source>
</reference>
<dbReference type="InterPro" id="IPR001104">
    <property type="entry name" value="3-oxo-5_a-steroid_4-DH_C"/>
</dbReference>
<dbReference type="EMBL" id="JAKZMM010000032">
    <property type="protein sequence ID" value="MCJ2381399.1"/>
    <property type="molecule type" value="Genomic_DNA"/>
</dbReference>
<feature type="transmembrane region" description="Helical" evidence="17">
    <location>
        <begin position="107"/>
        <end position="128"/>
    </location>
</feature>
<keyword evidence="7" id="KW-0521">NADP</keyword>
<evidence type="ECO:0000256" key="17">
    <source>
        <dbReference type="SAM" id="Phobius"/>
    </source>
</evidence>
<accession>A0ABT0C304</accession>
<comment type="subcellular location">
    <subcellularLocation>
        <location evidence="1">Endoplasmic reticulum membrane</location>
        <topology evidence="1">Multi-pass membrane protein</topology>
    </subcellularLocation>
    <subcellularLocation>
        <location evidence="2">Microsome membrane</location>
    </subcellularLocation>
</comment>
<evidence type="ECO:0000256" key="14">
    <source>
        <dbReference type="ARBA" id="ARBA00041664"/>
    </source>
</evidence>
<evidence type="ECO:0000256" key="12">
    <source>
        <dbReference type="ARBA" id="ARBA00037789"/>
    </source>
</evidence>
<keyword evidence="10" id="KW-0443">Lipid metabolism</keyword>
<feature type="transmembrane region" description="Helical" evidence="17">
    <location>
        <begin position="134"/>
        <end position="160"/>
    </location>
</feature>
<comment type="function">
    <text evidence="12">Converts testosterone into 5-alpha-dihydrotestosterone and progesterone or corticosterone into their corresponding 5-alpha-3-oxosteroids. It plays a central role in sexual differentiation and androgen physiology.</text>
</comment>
<keyword evidence="4" id="KW-0221">Differentiation</keyword>
<evidence type="ECO:0000256" key="4">
    <source>
        <dbReference type="ARBA" id="ARBA00022782"/>
    </source>
</evidence>
<feature type="transmembrane region" description="Helical" evidence="17">
    <location>
        <begin position="47"/>
        <end position="65"/>
    </location>
</feature>
<dbReference type="PANTHER" id="PTHR10556:SF57">
    <property type="entry name" value="3-OXO-5-ALPHA-STEROID 4-DEHYDROGENASE 1"/>
    <property type="match status" value="1"/>
</dbReference>
<evidence type="ECO:0000256" key="13">
    <source>
        <dbReference type="ARBA" id="ARBA00039428"/>
    </source>
</evidence>
<evidence type="ECO:0000256" key="7">
    <source>
        <dbReference type="ARBA" id="ARBA00022857"/>
    </source>
</evidence>
<evidence type="ECO:0000256" key="6">
    <source>
        <dbReference type="ARBA" id="ARBA00022848"/>
    </source>
</evidence>
<evidence type="ECO:0000259" key="18">
    <source>
        <dbReference type="Pfam" id="PF02544"/>
    </source>
</evidence>
<evidence type="ECO:0000256" key="3">
    <source>
        <dbReference type="ARBA" id="ARBA00022692"/>
    </source>
</evidence>
<keyword evidence="5" id="KW-0256">Endoplasmic reticulum</keyword>
<keyword evidence="9" id="KW-0560">Oxidoreductase</keyword>
<dbReference type="InterPro" id="IPR016636">
    <property type="entry name" value="3-oxo-5-alpha-steroid_4-DH"/>
</dbReference>